<dbReference type="InterPro" id="IPR036390">
    <property type="entry name" value="WH_DNA-bd_sf"/>
</dbReference>
<organism evidence="3 4">
    <name type="scientific">Streptomyces olivoverticillatus</name>
    <dbReference type="NCBI Taxonomy" id="66427"/>
    <lineage>
        <taxon>Bacteria</taxon>
        <taxon>Bacillati</taxon>
        <taxon>Actinomycetota</taxon>
        <taxon>Actinomycetes</taxon>
        <taxon>Kitasatosporales</taxon>
        <taxon>Streptomycetaceae</taxon>
        <taxon>Streptomyces</taxon>
    </lineage>
</organism>
<dbReference type="EMBL" id="JACHJH010000002">
    <property type="protein sequence ID" value="MBB4892353.1"/>
    <property type="molecule type" value="Genomic_DNA"/>
</dbReference>
<dbReference type="RefSeq" id="WP_184347297.1">
    <property type="nucleotide sequence ID" value="NZ_JACHJH010000002.1"/>
</dbReference>
<dbReference type="GO" id="GO:0006355">
    <property type="term" value="P:regulation of DNA-templated transcription"/>
    <property type="evidence" value="ECO:0007669"/>
    <property type="project" value="InterPro"/>
</dbReference>
<dbReference type="Gene3D" id="2.60.120.10">
    <property type="entry name" value="Jelly Rolls"/>
    <property type="match status" value="1"/>
</dbReference>
<accession>A0A7W7PKG2</accession>
<keyword evidence="4" id="KW-1185">Reference proteome</keyword>
<proteinExistence type="predicted"/>
<sequence length="165" mass="17877">MEIVDEKARTAAAECLTTTWTLSCSLPRMRMLADSEIAIMKGVATNIAERLMNNERVYANYRRSPIQRVCTLLLELDRTSGARAARPPGAPIEVSGPTQAELGEALMLSRATIENVLAEMRMADILRTGHRRYSVSRPGVLRALSEGKPPTPGAADAGPPLPPLP</sequence>
<reference evidence="3 4" key="1">
    <citation type="submission" date="2020-08" db="EMBL/GenBank/DDBJ databases">
        <title>Genomic Encyclopedia of Type Strains, Phase III (KMG-III): the genomes of soil and plant-associated and newly described type strains.</title>
        <authorList>
            <person name="Whitman W."/>
        </authorList>
    </citation>
    <scope>NUCLEOTIDE SEQUENCE [LARGE SCALE GENOMIC DNA]</scope>
    <source>
        <strain evidence="3 4">CECT 3266</strain>
    </source>
</reference>
<dbReference type="InterPro" id="IPR012318">
    <property type="entry name" value="HTH_CRP"/>
</dbReference>
<dbReference type="GO" id="GO:0003677">
    <property type="term" value="F:DNA binding"/>
    <property type="evidence" value="ECO:0007669"/>
    <property type="project" value="InterPro"/>
</dbReference>
<evidence type="ECO:0000313" key="4">
    <source>
        <dbReference type="Proteomes" id="UP000556084"/>
    </source>
</evidence>
<dbReference type="Pfam" id="PF13545">
    <property type="entry name" value="HTH_Crp_2"/>
    <property type="match status" value="1"/>
</dbReference>
<evidence type="ECO:0000256" key="1">
    <source>
        <dbReference type="SAM" id="MobiDB-lite"/>
    </source>
</evidence>
<dbReference type="SUPFAM" id="SSF46785">
    <property type="entry name" value="Winged helix' DNA-binding domain"/>
    <property type="match status" value="1"/>
</dbReference>
<protein>
    <submittedName>
        <fullName evidence="3">CRP-like cAMP-binding protein</fullName>
    </submittedName>
</protein>
<dbReference type="Proteomes" id="UP000556084">
    <property type="component" value="Unassembled WGS sequence"/>
</dbReference>
<feature type="region of interest" description="Disordered" evidence="1">
    <location>
        <begin position="138"/>
        <end position="165"/>
    </location>
</feature>
<name>A0A7W7PKG2_9ACTN</name>
<feature type="domain" description="HTH crp-type" evidence="2">
    <location>
        <begin position="67"/>
        <end position="143"/>
    </location>
</feature>
<evidence type="ECO:0000313" key="3">
    <source>
        <dbReference type="EMBL" id="MBB4892353.1"/>
    </source>
</evidence>
<gene>
    <name evidence="3" type="ORF">FHS39_001364</name>
</gene>
<dbReference type="AlphaFoldDB" id="A0A7W7PKG2"/>
<evidence type="ECO:0000259" key="2">
    <source>
        <dbReference type="Pfam" id="PF13545"/>
    </source>
</evidence>
<comment type="caution">
    <text evidence="3">The sequence shown here is derived from an EMBL/GenBank/DDBJ whole genome shotgun (WGS) entry which is preliminary data.</text>
</comment>
<dbReference type="InterPro" id="IPR014710">
    <property type="entry name" value="RmlC-like_jellyroll"/>
</dbReference>